<proteinExistence type="predicted"/>
<dbReference type="Proteomes" id="UP000309997">
    <property type="component" value="Unassembled WGS sequence"/>
</dbReference>
<comment type="caution">
    <text evidence="1">The sequence shown here is derived from an EMBL/GenBank/DDBJ whole genome shotgun (WGS) entry which is preliminary data.</text>
</comment>
<evidence type="ECO:0000313" key="2">
    <source>
        <dbReference type="Proteomes" id="UP000309997"/>
    </source>
</evidence>
<gene>
    <name evidence="1" type="ORF">D5086_028635</name>
</gene>
<keyword evidence="2" id="KW-1185">Reference proteome</keyword>
<sequence length="185" mass="21526">MGYSSAHPSWSPETMKNDKDNYKELSELAEQAKRCTEVARLRELHTLKGHVESVVKMKGLDIETIQQHYSPRILKGFRLESYLLPVDCKFFLIPVIKIREHFAQYPKRHWQESSNEEQPYQVPVEATRSEEPFWSNEAPDYRSIESNSVLRTGPRTVGILRINITDIFNVLQHPPRNCKIDCTGN</sequence>
<dbReference type="EMBL" id="RCHU02000016">
    <property type="protein sequence ID" value="KAL3568745.1"/>
    <property type="molecule type" value="Genomic_DNA"/>
</dbReference>
<accession>A0ACC4ARE3</accession>
<reference evidence="1 2" key="1">
    <citation type="journal article" date="2024" name="Plant Biotechnol. J.">
        <title>Genome and CRISPR/Cas9 system of a widespread forest tree (Populus alba) in the world.</title>
        <authorList>
            <person name="Liu Y.J."/>
            <person name="Jiang P.F."/>
            <person name="Han X.M."/>
            <person name="Li X.Y."/>
            <person name="Wang H.M."/>
            <person name="Wang Y.J."/>
            <person name="Wang X.X."/>
            <person name="Zeng Q.Y."/>
        </authorList>
    </citation>
    <scope>NUCLEOTIDE SEQUENCE [LARGE SCALE GENOMIC DNA]</scope>
    <source>
        <strain evidence="2">cv. PAL-ZL1</strain>
    </source>
</reference>
<protein>
    <submittedName>
        <fullName evidence="1">Uncharacterized protein</fullName>
    </submittedName>
</protein>
<organism evidence="1 2">
    <name type="scientific">Populus alba</name>
    <name type="common">White poplar</name>
    <dbReference type="NCBI Taxonomy" id="43335"/>
    <lineage>
        <taxon>Eukaryota</taxon>
        <taxon>Viridiplantae</taxon>
        <taxon>Streptophyta</taxon>
        <taxon>Embryophyta</taxon>
        <taxon>Tracheophyta</taxon>
        <taxon>Spermatophyta</taxon>
        <taxon>Magnoliopsida</taxon>
        <taxon>eudicotyledons</taxon>
        <taxon>Gunneridae</taxon>
        <taxon>Pentapetalae</taxon>
        <taxon>rosids</taxon>
        <taxon>fabids</taxon>
        <taxon>Malpighiales</taxon>
        <taxon>Salicaceae</taxon>
        <taxon>Saliceae</taxon>
        <taxon>Populus</taxon>
    </lineage>
</organism>
<name>A0ACC4ARE3_POPAL</name>
<evidence type="ECO:0000313" key="1">
    <source>
        <dbReference type="EMBL" id="KAL3568745.1"/>
    </source>
</evidence>